<feature type="signal peptide" evidence="1">
    <location>
        <begin position="1"/>
        <end position="22"/>
    </location>
</feature>
<evidence type="ECO:0000256" key="1">
    <source>
        <dbReference type="SAM" id="SignalP"/>
    </source>
</evidence>
<organism evidence="2 3">
    <name type="scientific">candidate division Kazan bacterium RIFCSPLOWO2_01_FULL_48_13</name>
    <dbReference type="NCBI Taxonomy" id="1798539"/>
    <lineage>
        <taxon>Bacteria</taxon>
        <taxon>Bacteria division Kazan-3B-28</taxon>
    </lineage>
</organism>
<dbReference type="AlphaFoldDB" id="A0A1F4PMS1"/>
<accession>A0A1F4PMS1</accession>
<dbReference type="STRING" id="1798539.A2994_01340"/>
<evidence type="ECO:0000313" key="3">
    <source>
        <dbReference type="Proteomes" id="UP000179010"/>
    </source>
</evidence>
<evidence type="ECO:0000313" key="2">
    <source>
        <dbReference type="EMBL" id="OGB84981.1"/>
    </source>
</evidence>
<sequence>MKQSKLISWLVGVGLIVSQTSAGLAMEAPTLTIVTPNGGEIWSVGTTQTISWDNGGFELVDIAYTTTGSEYGPWTDIATDVDAHSNYSWLVPNTPTTTALLRLYGHFSYGGPERFVYGTGTFSIVNPDPVPTWNLMVTTPNGGEFYKIGTAQIIRWISKGIGNNERIRVELDRGNGKWKTVGITRNSGVMPWRVTGPKTNTALIRISLVKNSKVKDISDRFFRISNK</sequence>
<dbReference type="EMBL" id="METE01000013">
    <property type="protein sequence ID" value="OGB84981.1"/>
    <property type="molecule type" value="Genomic_DNA"/>
</dbReference>
<reference evidence="2 3" key="1">
    <citation type="journal article" date="2016" name="Nat. Commun.">
        <title>Thousands of microbial genomes shed light on interconnected biogeochemical processes in an aquifer system.</title>
        <authorList>
            <person name="Anantharaman K."/>
            <person name="Brown C.T."/>
            <person name="Hug L.A."/>
            <person name="Sharon I."/>
            <person name="Castelle C.J."/>
            <person name="Probst A.J."/>
            <person name="Thomas B.C."/>
            <person name="Singh A."/>
            <person name="Wilkins M.J."/>
            <person name="Karaoz U."/>
            <person name="Brodie E.L."/>
            <person name="Williams K.H."/>
            <person name="Hubbard S.S."/>
            <person name="Banfield J.F."/>
        </authorList>
    </citation>
    <scope>NUCLEOTIDE SEQUENCE [LARGE SCALE GENOMIC DNA]</scope>
</reference>
<keyword evidence="1" id="KW-0732">Signal</keyword>
<gene>
    <name evidence="2" type="ORF">A2994_01340</name>
</gene>
<name>A0A1F4PMS1_UNCK3</name>
<dbReference type="Proteomes" id="UP000179010">
    <property type="component" value="Unassembled WGS sequence"/>
</dbReference>
<proteinExistence type="predicted"/>
<comment type="caution">
    <text evidence="2">The sequence shown here is derived from an EMBL/GenBank/DDBJ whole genome shotgun (WGS) entry which is preliminary data.</text>
</comment>
<protein>
    <submittedName>
        <fullName evidence="2">Uncharacterized protein</fullName>
    </submittedName>
</protein>
<feature type="chain" id="PRO_5009513298" evidence="1">
    <location>
        <begin position="23"/>
        <end position="227"/>
    </location>
</feature>